<evidence type="ECO:0000256" key="1">
    <source>
        <dbReference type="SAM" id="MobiDB-lite"/>
    </source>
</evidence>
<dbReference type="EMBL" id="JADEXQ010000078">
    <property type="protein sequence ID" value="MBE9031859.1"/>
    <property type="molecule type" value="Genomic_DNA"/>
</dbReference>
<feature type="region of interest" description="Disordered" evidence="1">
    <location>
        <begin position="211"/>
        <end position="242"/>
    </location>
</feature>
<proteinExistence type="predicted"/>
<comment type="caution">
    <text evidence="2">The sequence shown here is derived from an EMBL/GenBank/DDBJ whole genome shotgun (WGS) entry which is preliminary data.</text>
</comment>
<protein>
    <submittedName>
        <fullName evidence="2">VWA domain-containing protein</fullName>
    </submittedName>
</protein>
<dbReference type="AlphaFoldDB" id="A0A928VTC0"/>
<reference evidence="2" key="1">
    <citation type="submission" date="2020-10" db="EMBL/GenBank/DDBJ databases">
        <authorList>
            <person name="Castelo-Branco R."/>
            <person name="Eusebio N."/>
            <person name="Adriana R."/>
            <person name="Vieira A."/>
            <person name="Brugerolle De Fraissinette N."/>
            <person name="Rezende De Castro R."/>
            <person name="Schneider M.P."/>
            <person name="Vasconcelos V."/>
            <person name="Leao P.N."/>
        </authorList>
    </citation>
    <scope>NUCLEOTIDE SEQUENCE</scope>
    <source>
        <strain evidence="2">LEGE 11480</strain>
    </source>
</reference>
<gene>
    <name evidence="2" type="ORF">IQ266_19170</name>
</gene>
<keyword evidence="3" id="KW-1185">Reference proteome</keyword>
<organism evidence="2 3">
    <name type="scientific">Romeriopsis navalis LEGE 11480</name>
    <dbReference type="NCBI Taxonomy" id="2777977"/>
    <lineage>
        <taxon>Bacteria</taxon>
        <taxon>Bacillati</taxon>
        <taxon>Cyanobacteriota</taxon>
        <taxon>Cyanophyceae</taxon>
        <taxon>Leptolyngbyales</taxon>
        <taxon>Leptolyngbyaceae</taxon>
        <taxon>Romeriopsis</taxon>
        <taxon>Romeriopsis navalis</taxon>
    </lineage>
</organism>
<dbReference type="SUPFAM" id="SSF53300">
    <property type="entry name" value="vWA-like"/>
    <property type="match status" value="1"/>
</dbReference>
<dbReference type="RefSeq" id="WP_264326686.1">
    <property type="nucleotide sequence ID" value="NZ_JADEXQ010000078.1"/>
</dbReference>
<evidence type="ECO:0000313" key="3">
    <source>
        <dbReference type="Proteomes" id="UP000625316"/>
    </source>
</evidence>
<sequence length="242" mass="26320">MKQDYTDINIVLDRSGSMQSIKDDTIGGFNAFLAEQKDVPGAATITLAQFDDVYEVVYEALILSQAPELTGKTFVPRGSTALLDAIGRTINTTGARLAAMDEASRPSHVIFVILTDGAENASQEFNAVQINQMIQHQRDTYNWEFVFLGANQDAITTAGRLGIQAGNAMSYAASSVGTRAAFKSVAKNMAKMRVNAAPSMAFEEVDRVAQRDAGVEQNMPDAPPRKVQASLKQKTSRQPRKR</sequence>
<dbReference type="Proteomes" id="UP000625316">
    <property type="component" value="Unassembled WGS sequence"/>
</dbReference>
<name>A0A928VTC0_9CYAN</name>
<dbReference type="Gene3D" id="3.40.50.410">
    <property type="entry name" value="von Willebrand factor, type A domain"/>
    <property type="match status" value="1"/>
</dbReference>
<dbReference type="CDD" id="cd00198">
    <property type="entry name" value="vWFA"/>
    <property type="match status" value="1"/>
</dbReference>
<accession>A0A928VTC0</accession>
<dbReference type="InterPro" id="IPR036465">
    <property type="entry name" value="vWFA_dom_sf"/>
</dbReference>
<evidence type="ECO:0000313" key="2">
    <source>
        <dbReference type="EMBL" id="MBE9031859.1"/>
    </source>
</evidence>